<organism evidence="1 2">
    <name type="scientific">Zostera marina</name>
    <name type="common">Eelgrass</name>
    <dbReference type="NCBI Taxonomy" id="29655"/>
    <lineage>
        <taxon>Eukaryota</taxon>
        <taxon>Viridiplantae</taxon>
        <taxon>Streptophyta</taxon>
        <taxon>Embryophyta</taxon>
        <taxon>Tracheophyta</taxon>
        <taxon>Spermatophyta</taxon>
        <taxon>Magnoliopsida</taxon>
        <taxon>Liliopsida</taxon>
        <taxon>Zosteraceae</taxon>
        <taxon>Zostera</taxon>
    </lineage>
</organism>
<accession>A0A0K9PT36</accession>
<proteinExistence type="predicted"/>
<evidence type="ECO:0000313" key="2">
    <source>
        <dbReference type="Proteomes" id="UP000036987"/>
    </source>
</evidence>
<evidence type="ECO:0000313" key="1">
    <source>
        <dbReference type="EMBL" id="KMZ71417.1"/>
    </source>
</evidence>
<keyword evidence="2" id="KW-1185">Reference proteome</keyword>
<protein>
    <submittedName>
        <fullName evidence="1">Uncharacterized protein</fullName>
    </submittedName>
</protein>
<sequence length="49" mass="5824">MTCDKISYFTPPFRYRAIRSTPISFSPGARFYFPQFHFEFAASRYACRS</sequence>
<dbReference type="Proteomes" id="UP000036987">
    <property type="component" value="Unassembled WGS sequence"/>
</dbReference>
<name>A0A0K9PT36_ZOSMR</name>
<reference evidence="2" key="1">
    <citation type="journal article" date="2016" name="Nature">
        <title>The genome of the seagrass Zostera marina reveals angiosperm adaptation to the sea.</title>
        <authorList>
            <person name="Olsen J.L."/>
            <person name="Rouze P."/>
            <person name="Verhelst B."/>
            <person name="Lin Y.-C."/>
            <person name="Bayer T."/>
            <person name="Collen J."/>
            <person name="Dattolo E."/>
            <person name="De Paoli E."/>
            <person name="Dittami S."/>
            <person name="Maumus F."/>
            <person name="Michel G."/>
            <person name="Kersting A."/>
            <person name="Lauritano C."/>
            <person name="Lohaus R."/>
            <person name="Toepel M."/>
            <person name="Tonon T."/>
            <person name="Vanneste K."/>
            <person name="Amirebrahimi M."/>
            <person name="Brakel J."/>
            <person name="Bostroem C."/>
            <person name="Chovatia M."/>
            <person name="Grimwood J."/>
            <person name="Jenkins J.W."/>
            <person name="Jueterbock A."/>
            <person name="Mraz A."/>
            <person name="Stam W.T."/>
            <person name="Tice H."/>
            <person name="Bornberg-Bauer E."/>
            <person name="Green P.J."/>
            <person name="Pearson G.A."/>
            <person name="Procaccini G."/>
            <person name="Duarte C.M."/>
            <person name="Schmutz J."/>
            <person name="Reusch T.B.H."/>
            <person name="Van de Peer Y."/>
        </authorList>
    </citation>
    <scope>NUCLEOTIDE SEQUENCE [LARGE SCALE GENOMIC DNA]</scope>
    <source>
        <strain evidence="2">cv. Finnish</strain>
    </source>
</reference>
<dbReference type="EMBL" id="LFYR01000674">
    <property type="protein sequence ID" value="KMZ71417.1"/>
    <property type="molecule type" value="Genomic_DNA"/>
</dbReference>
<dbReference type="AlphaFoldDB" id="A0A0K9PT36"/>
<gene>
    <name evidence="1" type="ORF">ZOSMA_180G00070</name>
</gene>
<comment type="caution">
    <text evidence="1">The sequence shown here is derived from an EMBL/GenBank/DDBJ whole genome shotgun (WGS) entry which is preliminary data.</text>
</comment>